<dbReference type="STRING" id="158189.SpiBuddy_1844"/>
<protein>
    <submittedName>
        <fullName evidence="2">Uncharacterized protein</fullName>
    </submittedName>
</protein>
<dbReference type="Proteomes" id="UP000008466">
    <property type="component" value="Chromosome"/>
</dbReference>
<reference evidence="3" key="1">
    <citation type="submission" date="2011-02" db="EMBL/GenBank/DDBJ databases">
        <title>Complete sequence of Spirochaeta sp. Buddy.</title>
        <authorList>
            <person name="Lucas S."/>
            <person name="Copeland A."/>
            <person name="Lapidus A."/>
            <person name="Cheng J.-F."/>
            <person name="Goodwin L."/>
            <person name="Pitluck S."/>
            <person name="Zeytun A."/>
            <person name="Detter J.C."/>
            <person name="Han C."/>
            <person name="Tapia R."/>
            <person name="Land M."/>
            <person name="Hauser L."/>
            <person name="Kyrpides N."/>
            <person name="Ivanova N."/>
            <person name="Mikhailova N."/>
            <person name="Pagani I."/>
            <person name="Ritalahti K.M."/>
            <person name="Loeffler F.E."/>
            <person name="Woyke T."/>
        </authorList>
    </citation>
    <scope>NUCLEOTIDE SEQUENCE [LARGE SCALE GENOMIC DNA]</scope>
    <source>
        <strain evidence="3">ATCC BAA-1886 / DSM 22777 / Buddy</strain>
    </source>
</reference>
<evidence type="ECO:0000256" key="1">
    <source>
        <dbReference type="SAM" id="MobiDB-lite"/>
    </source>
</evidence>
<gene>
    <name evidence="2" type="ordered locus">SpiBuddy_1844</name>
</gene>
<evidence type="ECO:0000313" key="3">
    <source>
        <dbReference type="Proteomes" id="UP000008466"/>
    </source>
</evidence>
<sequence>MKYFAQLTNNEQLMLLERLVKVLKKDLGEHETIYDAVEAAINSKVDDLEDVLEIRICTECEALMVEGYCIDGGSEYYCSDTCLHEHYSREEYDAMCAGLDPTDEEELETLRSSTEEELEEMRGGSDTYFTSWEK</sequence>
<proteinExistence type="predicted"/>
<dbReference type="OrthoDB" id="1030533at2"/>
<evidence type="ECO:0000313" key="2">
    <source>
        <dbReference type="EMBL" id="ADY13668.1"/>
    </source>
</evidence>
<feature type="region of interest" description="Disordered" evidence="1">
    <location>
        <begin position="111"/>
        <end position="134"/>
    </location>
</feature>
<dbReference type="EMBL" id="CP002541">
    <property type="protein sequence ID" value="ADY13668.1"/>
    <property type="molecule type" value="Genomic_DNA"/>
</dbReference>
<dbReference type="AlphaFoldDB" id="F0RWN7"/>
<dbReference type="RefSeq" id="WP_013607517.1">
    <property type="nucleotide sequence ID" value="NC_015152.1"/>
</dbReference>
<name>F0RWN7_SPHGB</name>
<dbReference type="HOGENOM" id="CLU_1894836_0_0_12"/>
<accession>F0RWN7</accession>
<keyword evidence="3" id="KW-1185">Reference proteome</keyword>
<organism evidence="2 3">
    <name type="scientific">Sphaerochaeta globosa (strain ATCC BAA-1886 / DSM 22777 / Buddy)</name>
    <name type="common">Spirochaeta sp. (strain Buddy)</name>
    <dbReference type="NCBI Taxonomy" id="158189"/>
    <lineage>
        <taxon>Bacteria</taxon>
        <taxon>Pseudomonadati</taxon>
        <taxon>Spirochaetota</taxon>
        <taxon>Spirochaetia</taxon>
        <taxon>Spirochaetales</taxon>
        <taxon>Sphaerochaetaceae</taxon>
        <taxon>Sphaerochaeta</taxon>
    </lineage>
</organism>
<dbReference type="KEGG" id="sbu:SpiBuddy_1844"/>